<evidence type="ECO:0000256" key="1">
    <source>
        <dbReference type="ARBA" id="ARBA00037217"/>
    </source>
</evidence>
<proteinExistence type="predicted"/>
<dbReference type="PANTHER" id="PTHR10668">
    <property type="entry name" value="PHYTOENE DEHYDROGENASE"/>
    <property type="match status" value="1"/>
</dbReference>
<dbReference type="AlphaFoldDB" id="A0A1X9NF68"/>
<dbReference type="InterPro" id="IPR002937">
    <property type="entry name" value="Amino_oxidase"/>
</dbReference>
<dbReference type="RefSeq" id="WP_085756760.1">
    <property type="nucleotide sequence ID" value="NZ_CP019343.1"/>
</dbReference>
<dbReference type="InterPro" id="IPR036188">
    <property type="entry name" value="FAD/NAD-bd_sf"/>
</dbReference>
<dbReference type="OrthoDB" id="9774675at2"/>
<dbReference type="STRING" id="716816.BST96_00215"/>
<dbReference type="SUPFAM" id="SSF51905">
    <property type="entry name" value="FAD/NAD(P)-binding domain"/>
    <property type="match status" value="1"/>
</dbReference>
<sequence length="520" mass="55675">MQNYDTIIIGAGHNGLICAAYLAKSGQRVLVLEASGQLGGLAASREFHPGFKASVAHSVSHFSAKVAQDLNLASHGFDVAAKPMPTIGLNSTGDHVVIKGHQVTGVSAKDAQQFGDYRRFIQRFVELLKPFWLKTMPRIGNNSLPELMTFAQLGLKMRLLGKEDMGEFMRIATLPARDLMDENFDNDILKAALSWDGLIGSKMAPRSPNATILALLYQMSGEHAGAHAIPPGGIEALVNAIASAATAAGAEIKTHSPVARITTVVDKTLCDGFGALAANGVELESGETITATRVISATDPKRTFIDLLGVENLEIEFTNRIKRLRTDGYVAKLHLALSGEPTFTGLEQANGRMIIAPKLDAIEFAYDDAKYGGLPENPVMEIVVPSLHNGSQAPAGQHVLSAHVMYVPNQLKGGWNDEAKAVLTERVINTLASYAPDIRQQIIHSELLTPADLEKTHLVSGGHWHHSEFSADQLLMMRPTYQAAQYSTPMAGLYLCSAGSHPGGGLMGAAGHNAAKEVLK</sequence>
<evidence type="ECO:0000256" key="3">
    <source>
        <dbReference type="ARBA" id="ARBA00040298"/>
    </source>
</evidence>
<protein>
    <recommendedName>
        <fullName evidence="3">Pyridine nucleotide-disulfide oxidoreductase domain-containing protein 2</fullName>
    </recommendedName>
</protein>
<dbReference type="Gene3D" id="3.50.50.60">
    <property type="entry name" value="FAD/NAD(P)-binding domain"/>
    <property type="match status" value="2"/>
</dbReference>
<reference evidence="5 6" key="1">
    <citation type="submission" date="2016-11" db="EMBL/GenBank/DDBJ databases">
        <title>Trade-off between light-utilization and light-protection in marine flavobacteria.</title>
        <authorList>
            <person name="Kumagai Y."/>
        </authorList>
    </citation>
    <scope>NUCLEOTIDE SEQUENCE [LARGE SCALE GENOMIC DNA]</scope>
    <source>
        <strain evidence="5 6">NBRC 107125</strain>
    </source>
</reference>
<comment type="function">
    <text evidence="1">Probable oxidoreductase that may play a role as regulator of mitochondrial function.</text>
</comment>
<evidence type="ECO:0000259" key="4">
    <source>
        <dbReference type="Pfam" id="PF01593"/>
    </source>
</evidence>
<evidence type="ECO:0000313" key="6">
    <source>
        <dbReference type="Proteomes" id="UP000193450"/>
    </source>
</evidence>
<comment type="subunit">
    <text evidence="2">Interacts with COX5B; this interaction may contribute to localize PYROXD2 to the inner face of the inner mitochondrial membrane.</text>
</comment>
<dbReference type="Pfam" id="PF01593">
    <property type="entry name" value="Amino_oxidase"/>
    <property type="match status" value="1"/>
</dbReference>
<dbReference type="PANTHER" id="PTHR10668:SF103">
    <property type="entry name" value="PYRIDINE NUCLEOTIDE-DISULFIDE OXIDOREDUCTASE DOMAIN-CONTAINING PROTEIN 2"/>
    <property type="match status" value="1"/>
</dbReference>
<name>A0A1X9NF68_9GAMM</name>
<dbReference type="KEGG" id="osg:BST96_00215"/>
<feature type="domain" description="Amine oxidase" evidence="4">
    <location>
        <begin position="15"/>
        <end position="519"/>
    </location>
</feature>
<gene>
    <name evidence="5" type="ORF">BST96_00215</name>
</gene>
<keyword evidence="6" id="KW-1185">Reference proteome</keyword>
<dbReference type="Proteomes" id="UP000193450">
    <property type="component" value="Chromosome"/>
</dbReference>
<organism evidence="5 6">
    <name type="scientific">Oceanicoccus sagamiensis</name>
    <dbReference type="NCBI Taxonomy" id="716816"/>
    <lineage>
        <taxon>Bacteria</taxon>
        <taxon>Pseudomonadati</taxon>
        <taxon>Pseudomonadota</taxon>
        <taxon>Gammaproteobacteria</taxon>
        <taxon>Cellvibrionales</taxon>
        <taxon>Spongiibacteraceae</taxon>
        <taxon>Oceanicoccus</taxon>
    </lineage>
</organism>
<dbReference type="EMBL" id="CP019343">
    <property type="protein sequence ID" value="ARN72673.1"/>
    <property type="molecule type" value="Genomic_DNA"/>
</dbReference>
<evidence type="ECO:0000313" key="5">
    <source>
        <dbReference type="EMBL" id="ARN72673.1"/>
    </source>
</evidence>
<accession>A0A1X9NF68</accession>
<evidence type="ECO:0000256" key="2">
    <source>
        <dbReference type="ARBA" id="ARBA00038825"/>
    </source>
</evidence>
<dbReference type="GO" id="GO:0016491">
    <property type="term" value="F:oxidoreductase activity"/>
    <property type="evidence" value="ECO:0007669"/>
    <property type="project" value="InterPro"/>
</dbReference>